<gene>
    <name evidence="2" type="ORF">Glove_401g21</name>
</gene>
<evidence type="ECO:0000313" key="3">
    <source>
        <dbReference type="Proteomes" id="UP000266861"/>
    </source>
</evidence>
<accession>A0A397GZU3</accession>
<dbReference type="AlphaFoldDB" id="A0A397GZU3"/>
<dbReference type="Pfam" id="PF18759">
    <property type="entry name" value="Plavaka"/>
    <property type="match status" value="1"/>
</dbReference>
<protein>
    <recommendedName>
        <fullName evidence="4">Zn-finger domain-containing protein</fullName>
    </recommendedName>
</protein>
<feature type="region of interest" description="Disordered" evidence="1">
    <location>
        <begin position="115"/>
        <end position="154"/>
    </location>
</feature>
<evidence type="ECO:0008006" key="4">
    <source>
        <dbReference type="Google" id="ProtNLM"/>
    </source>
</evidence>
<feature type="compositionally biased region" description="Basic and acidic residues" evidence="1">
    <location>
        <begin position="128"/>
        <end position="148"/>
    </location>
</feature>
<dbReference type="EMBL" id="PQFF01000358">
    <property type="protein sequence ID" value="RHZ56492.1"/>
    <property type="molecule type" value="Genomic_DNA"/>
</dbReference>
<name>A0A397GZU3_9GLOM</name>
<organism evidence="2 3">
    <name type="scientific">Diversispora epigaea</name>
    <dbReference type="NCBI Taxonomy" id="1348612"/>
    <lineage>
        <taxon>Eukaryota</taxon>
        <taxon>Fungi</taxon>
        <taxon>Fungi incertae sedis</taxon>
        <taxon>Mucoromycota</taxon>
        <taxon>Glomeromycotina</taxon>
        <taxon>Glomeromycetes</taxon>
        <taxon>Diversisporales</taxon>
        <taxon>Diversisporaceae</taxon>
        <taxon>Diversispora</taxon>
    </lineage>
</organism>
<dbReference type="InterPro" id="IPR041078">
    <property type="entry name" value="Plavaka"/>
</dbReference>
<sequence>MSTSYKCPYCNIRYFSNRNSYSQHVNRCINLYDVSTEESNTEVSEVTDMLLDNDDFNRIEERQSVQEIENLPLDSEITDLFEYGDYDADASVSLEIISNISERFEEILFESSRNEDSDVENLQNEDSNIERLQNEDLDVRSESSRNEDSDVEEFPNESYADLMTLVTKYNLNNKAGNAIIKFFNKHSNLSIFPLPKNIETGRKYMDKMNLSQLLYYKHRILVHNNKEYFINYQPVIKCIENLLSNLEISQLFVYDYKKLEIENEQSYGEQYTGNWWKKAKESIPSVAYILSIILYSDATTTDILGKGSLHPIYISLGNIPTWRRNKEDAKQLLGYLPILSAKDEREKKSSEFKKLVRETFHNSIKFLLDPLFTNDDDDGDGIELKIDNEIFWFFPRVSTIICDWPEACTFSLTYKSTNSNYPCHFCLVSKENLNNTRLRDDQMVLRNKENMLQYYNNGTTEKASLEPVFNYFWNIPNINVYVATVPDRMHHLDLGLYRYQIEFTKKLLFEAEGRSLVDKMNWRITFIPRHSELKIFSGGLQSIALLTADNYRNIMKVMIFVVDNLLNKDFSEVYVKWNEMYLLSRQETFKESDLKNFQEAIEKWANLFIKLFGQFSNSDFKLPKLHSWVHHIVDTIREFGAINGYTTETYEALHKTYVKIPYRLSNKKDVEEQMMKTRPWFSNISVTMNDEELFEYQSDNGICYAQTLLITEVFLKKEKLLHLALVQWYDFISKRTSFVYGCPLLELTEVYNFIEIEAIEDIVHIVLRFDKTNEYLVNKYLF</sequence>
<reference evidence="2 3" key="1">
    <citation type="submission" date="2018-08" db="EMBL/GenBank/DDBJ databases">
        <title>Genome and evolution of the arbuscular mycorrhizal fungus Diversispora epigaea (formerly Glomus versiforme) and its bacterial endosymbionts.</title>
        <authorList>
            <person name="Sun X."/>
            <person name="Fei Z."/>
            <person name="Harrison M."/>
        </authorList>
    </citation>
    <scope>NUCLEOTIDE SEQUENCE [LARGE SCALE GENOMIC DNA]</scope>
    <source>
        <strain evidence="2 3">IT104</strain>
    </source>
</reference>
<keyword evidence="3" id="KW-1185">Reference proteome</keyword>
<comment type="caution">
    <text evidence="2">The sequence shown here is derived from an EMBL/GenBank/DDBJ whole genome shotgun (WGS) entry which is preliminary data.</text>
</comment>
<dbReference type="Proteomes" id="UP000266861">
    <property type="component" value="Unassembled WGS sequence"/>
</dbReference>
<evidence type="ECO:0000256" key="1">
    <source>
        <dbReference type="SAM" id="MobiDB-lite"/>
    </source>
</evidence>
<evidence type="ECO:0000313" key="2">
    <source>
        <dbReference type="EMBL" id="RHZ56492.1"/>
    </source>
</evidence>
<proteinExistence type="predicted"/>